<evidence type="ECO:0000313" key="3">
    <source>
        <dbReference type="Proteomes" id="UP000663873"/>
    </source>
</evidence>
<comment type="caution">
    <text evidence="2">The sequence shown here is derived from an EMBL/GenBank/DDBJ whole genome shotgun (WGS) entry which is preliminary data.</text>
</comment>
<evidence type="ECO:0000313" key="2">
    <source>
        <dbReference type="EMBL" id="CAF4951376.1"/>
    </source>
</evidence>
<gene>
    <name evidence="2" type="ORF">UJA718_LOCUS47769</name>
</gene>
<feature type="non-terminal residue" evidence="2">
    <location>
        <position position="81"/>
    </location>
</feature>
<dbReference type="EMBL" id="CAJOBP010092258">
    <property type="protein sequence ID" value="CAF4951376.1"/>
    <property type="molecule type" value="Genomic_DNA"/>
</dbReference>
<accession>A0A821Y1A1</accession>
<feature type="non-terminal residue" evidence="2">
    <location>
        <position position="1"/>
    </location>
</feature>
<proteinExistence type="predicted"/>
<name>A0A821Y1A1_9BILA</name>
<dbReference type="AlphaFoldDB" id="A0A821Y1A1"/>
<feature type="compositionally biased region" description="Polar residues" evidence="1">
    <location>
        <begin position="27"/>
        <end position="41"/>
    </location>
</feature>
<feature type="region of interest" description="Disordered" evidence="1">
    <location>
        <begin position="1"/>
        <end position="81"/>
    </location>
</feature>
<sequence length="81" mass="9164">EEEEDNEGFRVVHYRKRISSAPRSEKTSPTLPPQGNIQNMGRSMDPKSVIIHGRHGSGSSSIPRSNAGNQMPYHRRQQIRP</sequence>
<reference evidence="2" key="1">
    <citation type="submission" date="2021-02" db="EMBL/GenBank/DDBJ databases">
        <authorList>
            <person name="Nowell W R."/>
        </authorList>
    </citation>
    <scope>NUCLEOTIDE SEQUENCE</scope>
</reference>
<dbReference type="Proteomes" id="UP000663873">
    <property type="component" value="Unassembled WGS sequence"/>
</dbReference>
<protein>
    <submittedName>
        <fullName evidence="2">Uncharacterized protein</fullName>
    </submittedName>
</protein>
<evidence type="ECO:0000256" key="1">
    <source>
        <dbReference type="SAM" id="MobiDB-lite"/>
    </source>
</evidence>
<keyword evidence="3" id="KW-1185">Reference proteome</keyword>
<organism evidence="2 3">
    <name type="scientific">Rotaria socialis</name>
    <dbReference type="NCBI Taxonomy" id="392032"/>
    <lineage>
        <taxon>Eukaryota</taxon>
        <taxon>Metazoa</taxon>
        <taxon>Spiralia</taxon>
        <taxon>Gnathifera</taxon>
        <taxon>Rotifera</taxon>
        <taxon>Eurotatoria</taxon>
        <taxon>Bdelloidea</taxon>
        <taxon>Philodinida</taxon>
        <taxon>Philodinidae</taxon>
        <taxon>Rotaria</taxon>
    </lineage>
</organism>